<dbReference type="Proteomes" id="UP001457282">
    <property type="component" value="Unassembled WGS sequence"/>
</dbReference>
<feature type="repeat" description="PPR" evidence="3">
    <location>
        <begin position="294"/>
        <end position="328"/>
    </location>
</feature>
<comment type="similarity">
    <text evidence="1">Belongs to the PPR family. P subfamily.</text>
</comment>
<comment type="caution">
    <text evidence="5">The sequence shown here is derived from an EMBL/GenBank/DDBJ whole genome shotgun (WGS) entry which is preliminary data.</text>
</comment>
<feature type="repeat" description="PPR" evidence="3">
    <location>
        <begin position="329"/>
        <end position="363"/>
    </location>
</feature>
<keyword evidence="2" id="KW-0677">Repeat</keyword>
<proteinExistence type="inferred from homology"/>
<evidence type="ECO:0008006" key="7">
    <source>
        <dbReference type="Google" id="ProtNLM"/>
    </source>
</evidence>
<protein>
    <recommendedName>
        <fullName evidence="7">Pentatricopeptide repeat-containing protein</fullName>
    </recommendedName>
</protein>
<keyword evidence="6" id="KW-1185">Reference proteome</keyword>
<evidence type="ECO:0000256" key="1">
    <source>
        <dbReference type="ARBA" id="ARBA00007626"/>
    </source>
</evidence>
<evidence type="ECO:0000256" key="4">
    <source>
        <dbReference type="SAM" id="MobiDB-lite"/>
    </source>
</evidence>
<dbReference type="Pfam" id="PF12854">
    <property type="entry name" value="PPR_1"/>
    <property type="match status" value="1"/>
</dbReference>
<evidence type="ECO:0000256" key="2">
    <source>
        <dbReference type="ARBA" id="ARBA00022737"/>
    </source>
</evidence>
<evidence type="ECO:0000313" key="5">
    <source>
        <dbReference type="EMBL" id="KAK9922951.1"/>
    </source>
</evidence>
<dbReference type="PANTHER" id="PTHR46128:SF25">
    <property type="entry name" value="PENTACOTRIPEPTIDE-REPEAT REGION OF PRORP DOMAIN-CONTAINING PROTEIN"/>
    <property type="match status" value="1"/>
</dbReference>
<dbReference type="NCBIfam" id="TIGR00756">
    <property type="entry name" value="PPR"/>
    <property type="match status" value="5"/>
</dbReference>
<evidence type="ECO:0000256" key="3">
    <source>
        <dbReference type="PROSITE-ProRule" id="PRU00708"/>
    </source>
</evidence>
<dbReference type="PANTHER" id="PTHR46128">
    <property type="entry name" value="MITOCHONDRIAL GROUP I INTRON SPLICING FACTOR CCM1"/>
    <property type="match status" value="1"/>
</dbReference>
<dbReference type="Gene3D" id="1.25.40.10">
    <property type="entry name" value="Tetratricopeptide repeat domain"/>
    <property type="match status" value="3"/>
</dbReference>
<feature type="compositionally biased region" description="Basic residues" evidence="4">
    <location>
        <begin position="540"/>
        <end position="555"/>
    </location>
</feature>
<organism evidence="5 6">
    <name type="scientific">Rubus argutus</name>
    <name type="common">Southern blackberry</name>
    <dbReference type="NCBI Taxonomy" id="59490"/>
    <lineage>
        <taxon>Eukaryota</taxon>
        <taxon>Viridiplantae</taxon>
        <taxon>Streptophyta</taxon>
        <taxon>Embryophyta</taxon>
        <taxon>Tracheophyta</taxon>
        <taxon>Spermatophyta</taxon>
        <taxon>Magnoliopsida</taxon>
        <taxon>eudicotyledons</taxon>
        <taxon>Gunneridae</taxon>
        <taxon>Pentapetalae</taxon>
        <taxon>rosids</taxon>
        <taxon>fabids</taxon>
        <taxon>Rosales</taxon>
        <taxon>Rosaceae</taxon>
        <taxon>Rosoideae</taxon>
        <taxon>Rosoideae incertae sedis</taxon>
        <taxon>Rubus</taxon>
    </lineage>
</organism>
<gene>
    <name evidence="5" type="ORF">M0R45_031388</name>
</gene>
<evidence type="ECO:0000313" key="6">
    <source>
        <dbReference type="Proteomes" id="UP001457282"/>
    </source>
</evidence>
<dbReference type="EMBL" id="JBEDUW010000006">
    <property type="protein sequence ID" value="KAK9922951.1"/>
    <property type="molecule type" value="Genomic_DNA"/>
</dbReference>
<feature type="compositionally biased region" description="Basic residues" evidence="4">
    <location>
        <begin position="517"/>
        <end position="532"/>
    </location>
</feature>
<dbReference type="Pfam" id="PF13041">
    <property type="entry name" value="PPR_2"/>
    <property type="match status" value="1"/>
</dbReference>
<dbReference type="PROSITE" id="PS51375">
    <property type="entry name" value="PPR"/>
    <property type="match status" value="4"/>
</dbReference>
<dbReference type="Pfam" id="PF01535">
    <property type="entry name" value="PPR"/>
    <property type="match status" value="3"/>
</dbReference>
<dbReference type="InterPro" id="IPR050872">
    <property type="entry name" value="PPR_P_subfamily"/>
</dbReference>
<dbReference type="Pfam" id="PF13812">
    <property type="entry name" value="PPR_3"/>
    <property type="match status" value="1"/>
</dbReference>
<feature type="region of interest" description="Disordered" evidence="4">
    <location>
        <begin position="508"/>
        <end position="555"/>
    </location>
</feature>
<feature type="repeat" description="PPR" evidence="3">
    <location>
        <begin position="364"/>
        <end position="398"/>
    </location>
</feature>
<dbReference type="InterPro" id="IPR011990">
    <property type="entry name" value="TPR-like_helical_dom_sf"/>
</dbReference>
<dbReference type="InterPro" id="IPR002885">
    <property type="entry name" value="PPR_rpt"/>
</dbReference>
<reference evidence="5 6" key="1">
    <citation type="journal article" date="2023" name="G3 (Bethesda)">
        <title>A chromosome-length genome assembly and annotation of blackberry (Rubus argutus, cv. 'Hillquist').</title>
        <authorList>
            <person name="Bruna T."/>
            <person name="Aryal R."/>
            <person name="Dudchenko O."/>
            <person name="Sargent D.J."/>
            <person name="Mead D."/>
            <person name="Buti M."/>
            <person name="Cavallini A."/>
            <person name="Hytonen T."/>
            <person name="Andres J."/>
            <person name="Pham M."/>
            <person name="Weisz D."/>
            <person name="Mascagni F."/>
            <person name="Usai G."/>
            <person name="Natali L."/>
            <person name="Bassil N."/>
            <person name="Fernandez G.E."/>
            <person name="Lomsadze A."/>
            <person name="Armour M."/>
            <person name="Olukolu B."/>
            <person name="Poorten T."/>
            <person name="Britton C."/>
            <person name="Davik J."/>
            <person name="Ashrafi H."/>
            <person name="Aiden E.L."/>
            <person name="Borodovsky M."/>
            <person name="Worthington M."/>
        </authorList>
    </citation>
    <scope>NUCLEOTIDE SEQUENCE [LARGE SCALE GENOMIC DNA]</scope>
    <source>
        <strain evidence="5">PI 553951</strain>
    </source>
</reference>
<dbReference type="AlphaFoldDB" id="A0AAW1WE53"/>
<sequence length="555" mass="63462">MALPFIARRLRSRHSLCLSLTPLQRQPISNSPTSPPHLSHHLSQAFHRTLVFQSQTPRHFSTLRPFSAEILSDPLGFNDQRFKTDHSQNLGLTQFLELLKNTASLASEAEAMAFLDESGVEVKRDTVVLAIWELREEWKLAFLGFKWGEKWGCCDEEACSLMVWVLGSHRKFSTAWCLIRDLNQALMDTRRAMLIMIDRYASANHPSKAIKTFQIMEKFRLTPDQEAFYILLNALCKHGNMEEAEEFMLVSKKFFPLEVEGFNIVLNGWCNISVDVFEAKRVWREMSKYCITPDATSYTHMISCFSKVGNLFDSLRLYDKMKKRGWVPGLEVYNSLIYVLTCENCFKEALKVLDKVKEMGLQPDSTTYNSMIGPLCESKKLEEARQMLSAMIEDNLSPTIETYHAFLQSAGLKGILEVLNRMKKANLGPNVNTFLMILGKFFMLEQPGNALEIWNDMKNYGVVPDSTHYTVMVQGLATCGLLKKAKELFAEMTSNGFSEDPKLKKLLKKPVGGSSVKGKRRVSQVKQAKRSNQKQERVMRLKSPRQSRTKKTSRE</sequence>
<name>A0AAW1WE53_RUBAR</name>
<accession>A0AAW1WE53</accession>
<feature type="repeat" description="PPR" evidence="3">
    <location>
        <begin position="465"/>
        <end position="499"/>
    </location>
</feature>